<evidence type="ECO:0000256" key="1">
    <source>
        <dbReference type="ARBA" id="ARBA00022723"/>
    </source>
</evidence>
<accession>A0A8S3WWR8</accession>
<evidence type="ECO:0000259" key="6">
    <source>
        <dbReference type="SMART" id="SM00249"/>
    </source>
</evidence>
<dbReference type="SMART" id="SM00249">
    <property type="entry name" value="PHD"/>
    <property type="match status" value="1"/>
</dbReference>
<gene>
    <name evidence="7" type="ORF">PAPOLLO_LOCUS11033</name>
</gene>
<dbReference type="InterPro" id="IPR001965">
    <property type="entry name" value="Znf_PHD"/>
</dbReference>
<evidence type="ECO:0000256" key="3">
    <source>
        <dbReference type="ARBA" id="ARBA00022833"/>
    </source>
</evidence>
<keyword evidence="2" id="KW-0863">Zinc-finger</keyword>
<keyword evidence="3" id="KW-0862">Zinc</keyword>
<feature type="coiled-coil region" evidence="4">
    <location>
        <begin position="141"/>
        <end position="175"/>
    </location>
</feature>
<dbReference type="AlphaFoldDB" id="A0A8S3WWR8"/>
<dbReference type="InterPro" id="IPR019786">
    <property type="entry name" value="Zinc_finger_PHD-type_CS"/>
</dbReference>
<evidence type="ECO:0000313" key="8">
    <source>
        <dbReference type="Proteomes" id="UP000691718"/>
    </source>
</evidence>
<evidence type="ECO:0000256" key="4">
    <source>
        <dbReference type="SAM" id="Coils"/>
    </source>
</evidence>
<feature type="region of interest" description="Disordered" evidence="5">
    <location>
        <begin position="389"/>
        <end position="482"/>
    </location>
</feature>
<protein>
    <submittedName>
        <fullName evidence="7">(apollo) hypothetical protein</fullName>
    </submittedName>
</protein>
<feature type="compositionally biased region" description="Low complexity" evidence="5">
    <location>
        <begin position="472"/>
        <end position="482"/>
    </location>
</feature>
<feature type="compositionally biased region" description="Polar residues" evidence="5">
    <location>
        <begin position="389"/>
        <end position="400"/>
    </location>
</feature>
<feature type="domain" description="Zinc finger PHD-type" evidence="6">
    <location>
        <begin position="2"/>
        <end position="54"/>
    </location>
</feature>
<feature type="compositionally biased region" description="Polar residues" evidence="5">
    <location>
        <begin position="448"/>
        <end position="471"/>
    </location>
</feature>
<feature type="compositionally biased region" description="Polar residues" evidence="5">
    <location>
        <begin position="416"/>
        <end position="436"/>
    </location>
</feature>
<proteinExistence type="predicted"/>
<name>A0A8S3WWR8_PARAO</name>
<evidence type="ECO:0000313" key="7">
    <source>
        <dbReference type="EMBL" id="CAG4985401.1"/>
    </source>
</evidence>
<evidence type="ECO:0000256" key="5">
    <source>
        <dbReference type="SAM" id="MobiDB-lite"/>
    </source>
</evidence>
<feature type="region of interest" description="Disordered" evidence="5">
    <location>
        <begin position="508"/>
        <end position="534"/>
    </location>
</feature>
<keyword evidence="1" id="KW-0479">Metal-binding</keyword>
<feature type="coiled-coil region" evidence="4">
    <location>
        <begin position="715"/>
        <end position="742"/>
    </location>
</feature>
<evidence type="ECO:0000256" key="2">
    <source>
        <dbReference type="ARBA" id="ARBA00022771"/>
    </source>
</evidence>
<dbReference type="OrthoDB" id="7484295at2759"/>
<dbReference type="Proteomes" id="UP000691718">
    <property type="component" value="Unassembled WGS sequence"/>
</dbReference>
<dbReference type="EMBL" id="CAJQZP010000787">
    <property type="protein sequence ID" value="CAG4985401.1"/>
    <property type="molecule type" value="Genomic_DNA"/>
</dbReference>
<keyword evidence="8" id="KW-1185">Reference proteome</keyword>
<dbReference type="CDD" id="cd15489">
    <property type="entry name" value="PHD_SF"/>
    <property type="match status" value="1"/>
</dbReference>
<organism evidence="7 8">
    <name type="scientific">Parnassius apollo</name>
    <name type="common">Apollo butterfly</name>
    <name type="synonym">Papilio apollo</name>
    <dbReference type="NCBI Taxonomy" id="110799"/>
    <lineage>
        <taxon>Eukaryota</taxon>
        <taxon>Metazoa</taxon>
        <taxon>Ecdysozoa</taxon>
        <taxon>Arthropoda</taxon>
        <taxon>Hexapoda</taxon>
        <taxon>Insecta</taxon>
        <taxon>Pterygota</taxon>
        <taxon>Neoptera</taxon>
        <taxon>Endopterygota</taxon>
        <taxon>Lepidoptera</taxon>
        <taxon>Glossata</taxon>
        <taxon>Ditrysia</taxon>
        <taxon>Papilionoidea</taxon>
        <taxon>Papilionidae</taxon>
        <taxon>Parnassiinae</taxon>
        <taxon>Parnassini</taxon>
        <taxon>Parnassius</taxon>
        <taxon>Parnassius</taxon>
    </lineage>
</organism>
<dbReference type="PROSITE" id="PS01359">
    <property type="entry name" value="ZF_PHD_1"/>
    <property type="match status" value="1"/>
</dbReference>
<comment type="caution">
    <text evidence="7">The sequence shown here is derived from an EMBL/GenBank/DDBJ whole genome shotgun (WGS) entry which is preliminary data.</text>
</comment>
<reference evidence="7" key="1">
    <citation type="submission" date="2021-04" db="EMBL/GenBank/DDBJ databases">
        <authorList>
            <person name="Tunstrom K."/>
        </authorList>
    </citation>
    <scope>NUCLEOTIDE SEQUENCE</scope>
</reference>
<keyword evidence="4" id="KW-0175">Coiled coil</keyword>
<sequence>MICGGCRLLLNTDCSLHCHTCDINYHYECLNINKEQFVTLSKEFRTSWTCPACVNVTRRIKTNLSTPVRHNQVPSTEQSMDLSCEIVNKSEAHIPSDSDSIEKFNELLNTINLWRNDMNSNIMSIRDEIKNDMNSNFMSIREEIKNTLSDIQSEIKSLREEQATLRQNVSNINIELSSLQNSIQFQSDEHGILKHRVDEIARVAGEQTTSATAGLQYRIDSLEQQARQTNVEICNVPERRNENLIGIIEVIGTAIRFPISKADIVSIHRVPHAHSTNDRPKNIIAKFSTRIHRDNKIAAYRKAKSLSEDDDMIKALYAQNKDIFVGLPEEDKEMVVKFKKRTRNPKTLHIILQVKPNVWQRMTEAGANQSIQPSKNTSRNKVIMSDVETASSIKSSQNLSVAPPRPPRSLREKVLTKSSLSKATPSEKLSQPSSHPATGKRPADSAPTDASTTRKNASSHTPTLGTKMSQTSVKSDSSIRSSVCDPVDAAIDKVANWKQEEIPPLPVLSDEELSITSASESPLSEAPEKGRPSLLFNSNRRLGVEMDMATKEANEMLLRGKEALEMAGNMKRECKLTALESLQSLYEMVLALSDSRSRHKHNLERERSRNAQELMRVERAHNKIITQLMKEMASELGHARTDIKNTLQESKAIRGWLNFETQEPFRKTSDLLKAVTDLDKRIGVIQSNLSQQKQEGADNILSHLRVDLTGVKSSVETLKLQLDEMRRVIEKSENNTKKVLETGQKTLLRLESPPSHPSEEISKTLEHELNGMKSSLKEIDTSIRSGLSMLPSADSSKIFQTSIREHLQPIEEHLGAMSSELRTMIEQKQRAPSPTAPSLATELAQTGEAATKPKKTYARVAASPPLPKPNHSLIITSTDSKNTAENIIERIREALDTKKTGAKVDREAEIHDDLEPITIAYTKAIQESCDETIPKMGTRRVNATPPWWSKSLNQLKKEVHRKKDVLEMRHQVEDNT</sequence>
<dbReference type="GO" id="GO:0008270">
    <property type="term" value="F:zinc ion binding"/>
    <property type="evidence" value="ECO:0007669"/>
    <property type="project" value="UniProtKB-KW"/>
</dbReference>